<comment type="caution">
    <text evidence="1">The sequence shown here is derived from an EMBL/GenBank/DDBJ whole genome shotgun (WGS) entry which is preliminary data.</text>
</comment>
<gene>
    <name evidence="1" type="ORF">WG66_16194</name>
</gene>
<dbReference type="EMBL" id="LATX01002345">
    <property type="protein sequence ID" value="KTB31230.1"/>
    <property type="molecule type" value="Genomic_DNA"/>
</dbReference>
<name>A0A0W0F4G4_MONRR</name>
<evidence type="ECO:0000313" key="1">
    <source>
        <dbReference type="EMBL" id="KTB31230.1"/>
    </source>
</evidence>
<dbReference type="Proteomes" id="UP000054988">
    <property type="component" value="Unassembled WGS sequence"/>
</dbReference>
<organism evidence="1 2">
    <name type="scientific">Moniliophthora roreri</name>
    <name type="common">Frosty pod rot fungus</name>
    <name type="synonym">Monilia roreri</name>
    <dbReference type="NCBI Taxonomy" id="221103"/>
    <lineage>
        <taxon>Eukaryota</taxon>
        <taxon>Fungi</taxon>
        <taxon>Dikarya</taxon>
        <taxon>Basidiomycota</taxon>
        <taxon>Agaricomycotina</taxon>
        <taxon>Agaricomycetes</taxon>
        <taxon>Agaricomycetidae</taxon>
        <taxon>Agaricales</taxon>
        <taxon>Marasmiineae</taxon>
        <taxon>Marasmiaceae</taxon>
        <taxon>Moniliophthora</taxon>
    </lineage>
</organism>
<protein>
    <submittedName>
        <fullName evidence="1">Uncharacterized protein</fullName>
    </submittedName>
</protein>
<reference evidence="1 2" key="1">
    <citation type="submission" date="2015-12" db="EMBL/GenBank/DDBJ databases">
        <title>Draft genome sequence of Moniliophthora roreri, the causal agent of frosty pod rot of cacao.</title>
        <authorList>
            <person name="Aime M.C."/>
            <person name="Diaz-Valderrama J.R."/>
            <person name="Kijpornyongpan T."/>
            <person name="Phillips-Mora W."/>
        </authorList>
    </citation>
    <scope>NUCLEOTIDE SEQUENCE [LARGE SCALE GENOMIC DNA]</scope>
    <source>
        <strain evidence="1 2">MCA 2952</strain>
    </source>
</reference>
<dbReference type="AlphaFoldDB" id="A0A0W0F4G4"/>
<sequence>MQPFDIFYEVVSKWLSLQ</sequence>
<evidence type="ECO:0000313" key="2">
    <source>
        <dbReference type="Proteomes" id="UP000054988"/>
    </source>
</evidence>
<proteinExistence type="predicted"/>
<accession>A0A0W0F4G4</accession>